<dbReference type="EMBL" id="AP022593">
    <property type="protein sequence ID" value="BBY47632.1"/>
    <property type="molecule type" value="Genomic_DNA"/>
</dbReference>
<dbReference type="Proteomes" id="UP000467428">
    <property type="component" value="Chromosome"/>
</dbReference>
<geneLocation type="plasmid" evidence="3">
    <name>pjcm18538 dna</name>
</geneLocation>
<proteinExistence type="predicted"/>
<dbReference type="GO" id="GO:0016491">
    <property type="term" value="F:oxidoreductase activity"/>
    <property type="evidence" value="ECO:0007669"/>
    <property type="project" value="UniProtKB-KW"/>
</dbReference>
<dbReference type="AlphaFoldDB" id="A0A7I7RSR4"/>
<dbReference type="Gene3D" id="3.40.50.720">
    <property type="entry name" value="NAD(P)-binding Rossmann-like Domain"/>
    <property type="match status" value="1"/>
</dbReference>
<dbReference type="PANTHER" id="PTHR43157">
    <property type="entry name" value="PHOSPHATIDYLINOSITOL-GLYCAN BIOSYNTHESIS CLASS F PROTEIN-RELATED"/>
    <property type="match status" value="1"/>
</dbReference>
<dbReference type="KEGG" id="marz:MARA_11000"/>
<sequence length="106" mass="11719">MVPPQRTVTVDGFERQLATNHLGHLALIAHLLPLLRQGDAPRVVNMASLAANGGAIDFDDLQAERRYDATGVYAQSKLAQMMFALSRIFTNDDVPRMYLVQDHPCA</sequence>
<evidence type="ECO:0008006" key="4">
    <source>
        <dbReference type="Google" id="ProtNLM"/>
    </source>
</evidence>
<dbReference type="InterPro" id="IPR036291">
    <property type="entry name" value="NAD(P)-bd_dom_sf"/>
</dbReference>
<dbReference type="SUPFAM" id="SSF51735">
    <property type="entry name" value="NAD(P)-binding Rossmann-fold domains"/>
    <property type="match status" value="1"/>
</dbReference>
<evidence type="ECO:0000256" key="1">
    <source>
        <dbReference type="ARBA" id="ARBA00023002"/>
    </source>
</evidence>
<keyword evidence="3" id="KW-1185">Reference proteome</keyword>
<protein>
    <recommendedName>
        <fullName evidence="4">Short-chain dehydrogenase</fullName>
    </recommendedName>
</protein>
<accession>A0A7I7RSR4</accession>
<reference evidence="2 3" key="1">
    <citation type="journal article" date="2019" name="Emerg. Microbes Infect.">
        <title>Comprehensive subspecies identification of 175 nontuberculous mycobacteria species based on 7547 genomic profiles.</title>
        <authorList>
            <person name="Matsumoto Y."/>
            <person name="Kinjo T."/>
            <person name="Motooka D."/>
            <person name="Nabeya D."/>
            <person name="Jung N."/>
            <person name="Uechi K."/>
            <person name="Horii T."/>
            <person name="Iida T."/>
            <person name="Fujita J."/>
            <person name="Nakamura S."/>
        </authorList>
    </citation>
    <scope>NUCLEOTIDE SEQUENCE [LARGE SCALE GENOMIC DNA]</scope>
    <source>
        <strain evidence="2 3">JCM 18538</strain>
    </source>
</reference>
<keyword evidence="1" id="KW-0560">Oxidoreductase</keyword>
<evidence type="ECO:0000313" key="2">
    <source>
        <dbReference type="EMBL" id="BBY47632.1"/>
    </source>
</evidence>
<name>A0A7I7RSR4_9MYCO</name>
<gene>
    <name evidence="2" type="ORF">MARA_11000</name>
</gene>
<evidence type="ECO:0000313" key="3">
    <source>
        <dbReference type="Proteomes" id="UP000467428"/>
    </source>
</evidence>
<dbReference type="PANTHER" id="PTHR43157:SF31">
    <property type="entry name" value="PHOSPHATIDYLINOSITOL-GLYCAN BIOSYNTHESIS CLASS F PROTEIN"/>
    <property type="match status" value="1"/>
</dbReference>
<organism evidence="2 3">
    <name type="scientific">Mycolicibacterium arabiense</name>
    <dbReference type="NCBI Taxonomy" id="1286181"/>
    <lineage>
        <taxon>Bacteria</taxon>
        <taxon>Bacillati</taxon>
        <taxon>Actinomycetota</taxon>
        <taxon>Actinomycetes</taxon>
        <taxon>Mycobacteriales</taxon>
        <taxon>Mycobacteriaceae</taxon>
        <taxon>Mycolicibacterium</taxon>
    </lineage>
</organism>